<dbReference type="Gene3D" id="2.60.120.260">
    <property type="entry name" value="Galactose-binding domain-like"/>
    <property type="match status" value="1"/>
</dbReference>
<organism evidence="8 9">
    <name type="scientific">Chryseobacterium arachidis</name>
    <dbReference type="NCBI Taxonomy" id="1416778"/>
    <lineage>
        <taxon>Bacteria</taxon>
        <taxon>Pseudomonadati</taxon>
        <taxon>Bacteroidota</taxon>
        <taxon>Flavobacteriia</taxon>
        <taxon>Flavobacteriales</taxon>
        <taxon>Weeksellaceae</taxon>
        <taxon>Chryseobacterium group</taxon>
        <taxon>Chryseobacterium</taxon>
    </lineage>
</organism>
<dbReference type="SUPFAM" id="SSF51011">
    <property type="entry name" value="Glycosyl hydrolase domain"/>
    <property type="match status" value="1"/>
</dbReference>
<dbReference type="Pfam" id="PF22848">
    <property type="entry name" value="ASD1_dom"/>
    <property type="match status" value="1"/>
</dbReference>
<keyword evidence="5" id="KW-0378">Hydrolase</keyword>
<dbReference type="SMART" id="SM00813">
    <property type="entry name" value="Alpha-L-AF_C"/>
    <property type="match status" value="1"/>
</dbReference>
<comment type="similarity">
    <text evidence="2">Belongs to the glycosyl hydrolase 51 family.</text>
</comment>
<dbReference type="InterPro" id="IPR055235">
    <property type="entry name" value="ASD1_cat"/>
</dbReference>
<accession>A0A1M5HRT6</accession>
<gene>
    <name evidence="8" type="ORF">SAMN05443633_11146</name>
</gene>
<dbReference type="Gene3D" id="3.20.20.80">
    <property type="entry name" value="Glycosidases"/>
    <property type="match status" value="1"/>
</dbReference>
<evidence type="ECO:0000256" key="3">
    <source>
        <dbReference type="ARBA" id="ARBA00012670"/>
    </source>
</evidence>
<dbReference type="EC" id="3.2.1.55" evidence="3"/>
<evidence type="ECO:0000256" key="1">
    <source>
        <dbReference type="ARBA" id="ARBA00001462"/>
    </source>
</evidence>
<evidence type="ECO:0000256" key="5">
    <source>
        <dbReference type="ARBA" id="ARBA00022801"/>
    </source>
</evidence>
<protein>
    <recommendedName>
        <fullName evidence="3">non-reducing end alpha-L-arabinofuranosidase</fullName>
        <ecNumber evidence="3">3.2.1.55</ecNumber>
    </recommendedName>
</protein>
<evidence type="ECO:0000256" key="4">
    <source>
        <dbReference type="ARBA" id="ARBA00022729"/>
    </source>
</evidence>
<dbReference type="Pfam" id="PF06964">
    <property type="entry name" value="Alpha-L-AF_C"/>
    <property type="match status" value="1"/>
</dbReference>
<reference evidence="9" key="1">
    <citation type="submission" date="2016-11" db="EMBL/GenBank/DDBJ databases">
        <authorList>
            <person name="Varghese N."/>
            <person name="Submissions S."/>
        </authorList>
    </citation>
    <scope>NUCLEOTIDE SEQUENCE [LARGE SCALE GENOMIC DNA]</scope>
    <source>
        <strain evidence="9">DSM 27619</strain>
    </source>
</reference>
<keyword evidence="6" id="KW-0325">Glycoprotein</keyword>
<dbReference type="STRING" id="1416778.SAMN05443633_11146"/>
<dbReference type="SUPFAM" id="SSF51445">
    <property type="entry name" value="(Trans)glycosidases"/>
    <property type="match status" value="1"/>
</dbReference>
<dbReference type="SUPFAM" id="SSF49785">
    <property type="entry name" value="Galactose-binding domain-like"/>
    <property type="match status" value="1"/>
</dbReference>
<dbReference type="Proteomes" id="UP000184518">
    <property type="component" value="Unassembled WGS sequence"/>
</dbReference>
<evidence type="ECO:0000259" key="7">
    <source>
        <dbReference type="SMART" id="SM00813"/>
    </source>
</evidence>
<keyword evidence="9" id="KW-1185">Reference proteome</keyword>
<dbReference type="InterPro" id="IPR010720">
    <property type="entry name" value="Alpha-L-AF_C"/>
</dbReference>
<name>A0A1M5HRT6_9FLAO</name>
<dbReference type="EMBL" id="FQUT01000011">
    <property type="protein sequence ID" value="SHG18647.1"/>
    <property type="molecule type" value="Genomic_DNA"/>
</dbReference>
<dbReference type="InterPro" id="IPR008979">
    <property type="entry name" value="Galactose-bd-like_sf"/>
</dbReference>
<evidence type="ECO:0000313" key="9">
    <source>
        <dbReference type="Proteomes" id="UP000184518"/>
    </source>
</evidence>
<dbReference type="PANTHER" id="PTHR31776">
    <property type="entry name" value="ALPHA-L-ARABINOFURANOSIDASE 1"/>
    <property type="match status" value="1"/>
</dbReference>
<dbReference type="InterPro" id="IPR017853">
    <property type="entry name" value="GH"/>
</dbReference>
<dbReference type="Gene3D" id="2.60.40.1180">
    <property type="entry name" value="Golgi alpha-mannosidase II"/>
    <property type="match status" value="1"/>
</dbReference>
<feature type="domain" description="Alpha-L-arabinofuranosidase C-terminal" evidence="7">
    <location>
        <begin position="476"/>
        <end position="662"/>
    </location>
</feature>
<dbReference type="GO" id="GO:0046373">
    <property type="term" value="P:L-arabinose metabolic process"/>
    <property type="evidence" value="ECO:0007669"/>
    <property type="project" value="InterPro"/>
</dbReference>
<proteinExistence type="inferred from homology"/>
<keyword evidence="4" id="KW-0732">Signal</keyword>
<comment type="catalytic activity">
    <reaction evidence="1">
        <text>Hydrolysis of terminal non-reducing alpha-L-arabinofuranoside residues in alpha-L-arabinosides.</text>
        <dbReference type="EC" id="3.2.1.55"/>
    </reaction>
</comment>
<dbReference type="InterPro" id="IPR013780">
    <property type="entry name" value="Glyco_hydro_b"/>
</dbReference>
<dbReference type="PANTHER" id="PTHR31776:SF0">
    <property type="entry name" value="ALPHA-L-ARABINOFURANOSIDASE 1"/>
    <property type="match status" value="1"/>
</dbReference>
<dbReference type="InterPro" id="IPR051563">
    <property type="entry name" value="Glycosyl_Hydrolase_51"/>
</dbReference>
<evidence type="ECO:0000256" key="6">
    <source>
        <dbReference type="ARBA" id="ARBA00023180"/>
    </source>
</evidence>
<sequence length="669" mass="75566">MYSSTKYQSMKTKTKIFTAAISLSVAFFSAQNKTIKTHFLDLDGTSTNIKIQPTMYGIFFEDINFAADGGLYAELIKNRSFEFDEPLTSWKQPNTKTLSPNLDSGFLTIITDKSKSNKNYARITVWNDKNYILENEGFRGIGLHQGEKYDLSFNLENVSGNISAVNTSLIDENGTVISSVSTIIKGGGWQKYNAVFVPSKTVEKAKLQITFTGKGVVNMDMISLFPQDTWKGRKAGMRKDLVQRLYDLQPGFLRFPGGCIVEGRTLAERYQWKKTIGKVEDRENLINKWNNGFAHRLTPDYWQSFGLGFFEYFQLAEDLGAEPLPILSCGMACQFNTAELVKMEDLDPYVQDALDLIEFANGDSKTKWGKIRAEMGHPKPFNMKFIGVGNEQWGADYIERYKVFEKAIHAKYPDIKIISGSGPSPDGEFFDYGWKELKKLNAQIVDEHYYNSPEWFLKNADRYDKYDRRGPKVFAGEYAAQSVGVVKPDNKNNWLTALSEAAFMTGLERNADVVTMTSYAPLFAHADGWQWTPDLIWFNNLKSYATPNYYVQKLFSNNKGTDLIKISENGKPLKGENNLYASAVRDLKKGETIIKIVNADPQETSVEINPENSKMGSQFTKIVLTSAGLSDENNFQLETITPKEETQAIKKGKISVEIPANSLVILRIK</sequence>
<evidence type="ECO:0000256" key="2">
    <source>
        <dbReference type="ARBA" id="ARBA00007186"/>
    </source>
</evidence>
<dbReference type="AlphaFoldDB" id="A0A1M5HRT6"/>
<evidence type="ECO:0000313" key="8">
    <source>
        <dbReference type="EMBL" id="SHG18647.1"/>
    </source>
</evidence>
<dbReference type="GO" id="GO:0046556">
    <property type="term" value="F:alpha-L-arabinofuranosidase activity"/>
    <property type="evidence" value="ECO:0007669"/>
    <property type="project" value="UniProtKB-EC"/>
</dbReference>